<reference evidence="2" key="1">
    <citation type="submission" date="2017-04" db="EMBL/GenBank/DDBJ databases">
        <title>Unveiling RNA virosphere associated with marine microorganisms.</title>
        <authorList>
            <person name="Urayama S."/>
            <person name="Takaki Y."/>
            <person name="Nishi S."/>
            <person name="Yoshida Y."/>
            <person name="Deguchi S."/>
            <person name="Takai K."/>
            <person name="Nunoura T."/>
        </authorList>
    </citation>
    <scope>NUCLEOTIDE SEQUENCE</scope>
</reference>
<evidence type="ECO:0000313" key="2">
    <source>
        <dbReference type="EMBL" id="GBH21766.1"/>
    </source>
</evidence>
<dbReference type="AlphaFoldDB" id="A0A2V0R922"/>
<evidence type="ECO:0000256" key="1">
    <source>
        <dbReference type="SAM" id="MobiDB-lite"/>
    </source>
</evidence>
<protein>
    <recommendedName>
        <fullName evidence="3">Capsid</fullName>
    </recommendedName>
</protein>
<sequence length="500" mass="54850">MTLARHGVPKGSCDSPWYNRPFRCYLNTSENTMANKRAIPASKTTATKPVSKRPNSKVSSKAPTSKQGDTKAPASKQGNKISRGAKSNTRHKPDTRLRETGVPEQMASSTQLSTRTVDPFAEPMSTDFPQVVDLVTYSAHFQPAGDILGSDSIANKYFQSAKGQQWLTDVAQAYRRAPAVPFTVDQLVVYINTVAGAYSFMIATREHMRYCYWSKGKQNLTDRLGLIFSSDIRDAHLKLADELSSHFLPPKVIPLLDKLHGIYTTGISTDAPDFQIVPWTEGFNTDSDFVNTFDAHLAALRAIPNLTALRGAFASNLYDNVAVPMEQLNMTNDFKNPDNYLSPEMGEVTYDPEMLTIWSNLPLYTYTAGAVQAYKVATTLVSVSIPYVGKGVTSLTTATKAVYVTANSRFEPGLLVPMLVPTVNGENNFKYINNSGVETEVDASAGQVDSLILGIAARNVENVYAEASLGRTIPSGFSHSYSNVRNIGYDSYEFMTDILS</sequence>
<feature type="compositionally biased region" description="Polar residues" evidence="1">
    <location>
        <begin position="56"/>
        <end position="67"/>
    </location>
</feature>
<proteinExistence type="predicted"/>
<feature type="compositionally biased region" description="Basic and acidic residues" evidence="1">
    <location>
        <begin position="91"/>
        <end position="101"/>
    </location>
</feature>
<organism evidence="2">
    <name type="scientific">viral metagenome</name>
    <dbReference type="NCBI Taxonomy" id="1070528"/>
    <lineage>
        <taxon>unclassified sequences</taxon>
        <taxon>metagenomes</taxon>
        <taxon>organismal metagenomes</taxon>
    </lineage>
</organism>
<accession>A0A2V0R922</accession>
<dbReference type="EMBL" id="BDQA01000314">
    <property type="protein sequence ID" value="GBH21766.1"/>
    <property type="molecule type" value="Genomic_RNA"/>
</dbReference>
<name>A0A2V0R922_9ZZZZ</name>
<feature type="region of interest" description="Disordered" evidence="1">
    <location>
        <begin position="36"/>
        <end position="114"/>
    </location>
</feature>
<comment type="caution">
    <text evidence="2">The sequence shown here is derived from an EMBL/GenBank/DDBJ whole genome shotgun (WGS) entry which is preliminary data.</text>
</comment>
<evidence type="ECO:0008006" key="3">
    <source>
        <dbReference type="Google" id="ProtNLM"/>
    </source>
</evidence>